<evidence type="ECO:0000256" key="2">
    <source>
        <dbReference type="ARBA" id="ARBA00012438"/>
    </source>
</evidence>
<evidence type="ECO:0000256" key="3">
    <source>
        <dbReference type="ARBA" id="ARBA00022679"/>
    </source>
</evidence>
<keyword evidence="4 8" id="KW-0418">Kinase</keyword>
<dbReference type="EC" id="2.7.13.3" evidence="2"/>
<proteinExistence type="predicted"/>
<dbReference type="SMART" id="SM00091">
    <property type="entry name" value="PAS"/>
    <property type="match status" value="1"/>
</dbReference>
<dbReference type="SUPFAM" id="SSF55785">
    <property type="entry name" value="PYP-like sensor domain (PAS domain)"/>
    <property type="match status" value="1"/>
</dbReference>
<dbReference type="GO" id="GO:0004673">
    <property type="term" value="F:protein histidine kinase activity"/>
    <property type="evidence" value="ECO:0007669"/>
    <property type="project" value="UniProtKB-EC"/>
</dbReference>
<dbReference type="KEGG" id="rci:RRC48"/>
<evidence type="ECO:0000313" key="8">
    <source>
        <dbReference type="EMBL" id="CAJ37831.1"/>
    </source>
</evidence>
<dbReference type="InterPro" id="IPR005467">
    <property type="entry name" value="His_kinase_dom"/>
</dbReference>
<accession>Q0W1B2</accession>
<keyword evidence="3" id="KW-0808">Transferase</keyword>
<dbReference type="AlphaFoldDB" id="Q0W1B2"/>
<dbReference type="NCBIfam" id="TIGR00229">
    <property type="entry name" value="sensory_box"/>
    <property type="match status" value="1"/>
</dbReference>
<evidence type="ECO:0000259" key="6">
    <source>
        <dbReference type="PROSITE" id="PS50109"/>
    </source>
</evidence>
<dbReference type="PANTHER" id="PTHR43711:SF31">
    <property type="entry name" value="HISTIDINE KINASE"/>
    <property type="match status" value="1"/>
</dbReference>
<feature type="domain" description="Histidine kinase" evidence="6">
    <location>
        <begin position="158"/>
        <end position="378"/>
    </location>
</feature>
<dbReference type="EMBL" id="AM114193">
    <property type="protein sequence ID" value="CAJ37831.1"/>
    <property type="molecule type" value="Genomic_DNA"/>
</dbReference>
<dbReference type="GO" id="GO:0006355">
    <property type="term" value="P:regulation of DNA-templated transcription"/>
    <property type="evidence" value="ECO:0007669"/>
    <property type="project" value="InterPro"/>
</dbReference>
<dbReference type="PROSITE" id="PS50112">
    <property type="entry name" value="PAS"/>
    <property type="match status" value="1"/>
</dbReference>
<evidence type="ECO:0000313" key="9">
    <source>
        <dbReference type="Proteomes" id="UP000000663"/>
    </source>
</evidence>
<dbReference type="SMART" id="SM00387">
    <property type="entry name" value="HATPase_c"/>
    <property type="match status" value="1"/>
</dbReference>
<keyword evidence="5" id="KW-0902">Two-component regulatory system</keyword>
<dbReference type="CDD" id="cd00130">
    <property type="entry name" value="PAS"/>
    <property type="match status" value="1"/>
</dbReference>
<name>Q0W1B2_METAR</name>
<reference evidence="8 9" key="1">
    <citation type="journal article" date="2006" name="Science">
        <title>Genome of rice cluster I archaea -- the key methane producers in the rice rhizosphere.</title>
        <authorList>
            <person name="Erkel C."/>
            <person name="Kube M."/>
            <person name="Reinhardt R."/>
            <person name="Liesack W."/>
        </authorList>
    </citation>
    <scope>NUCLEOTIDE SEQUENCE [LARGE SCALE GENOMIC DNA]</scope>
    <source>
        <strain evidence="9">DSM 22066 / NBRC 105507 / MRE50</strain>
    </source>
</reference>
<dbReference type="Pfam" id="PF00989">
    <property type="entry name" value="PAS"/>
    <property type="match status" value="1"/>
</dbReference>
<protein>
    <recommendedName>
        <fullName evidence="2">histidine kinase</fullName>
        <ecNumber evidence="2">2.7.13.3</ecNumber>
    </recommendedName>
</protein>
<dbReference type="PROSITE" id="PS50109">
    <property type="entry name" value="HIS_KIN"/>
    <property type="match status" value="1"/>
</dbReference>
<dbReference type="Pfam" id="PF02518">
    <property type="entry name" value="HATPase_c"/>
    <property type="match status" value="1"/>
</dbReference>
<sequence length="391" mass="44213">MRDRIIGLGERSYRKSYYPQLQQKLADLERFKTLLDQIGDAIFMIDMSSKKVADANQSACMQMGYSMAELSKMTLYDIMPDKREELDKLFSGEADSLIVETKLARKDRLSNIYEIRMRRVRFKDMPYIIAVCRDITSRKESERELLIAKSQAELYLDLMGHDINNLNQAAMGFLELALERLRKVCPMSKDDELLINQAIEDLQNSSMLIDNVRKLRKAGSGSLKPVEINVAEMLRSIRDTIPLPQGRDVTISLDLAGECKVCASEMLKDVFINIVGNAIRHSAGPVEVCIRLDTQEINGEKYCRIAVEDNGPGIPDAVKQGLFDIRQRGKARVSGKGLGLYIVKTLVDDLYGQVWVEDRVPGDYTKGSRFVVLLPAIDNLEEKNTDRTCTS</sequence>
<dbReference type="Gene3D" id="3.30.565.10">
    <property type="entry name" value="Histidine kinase-like ATPase, C-terminal domain"/>
    <property type="match status" value="1"/>
</dbReference>
<dbReference type="eggNOG" id="arCOG02330">
    <property type="taxonomic scope" value="Archaea"/>
</dbReference>
<gene>
    <name evidence="8" type="ORF">RRC48</name>
</gene>
<feature type="domain" description="PAS" evidence="7">
    <location>
        <begin position="27"/>
        <end position="90"/>
    </location>
</feature>
<comment type="catalytic activity">
    <reaction evidence="1">
        <text>ATP + protein L-histidine = ADP + protein N-phospho-L-histidine.</text>
        <dbReference type="EC" id="2.7.13.3"/>
    </reaction>
</comment>
<dbReference type="PRINTS" id="PR00344">
    <property type="entry name" value="BCTRLSENSOR"/>
</dbReference>
<dbReference type="PANTHER" id="PTHR43711">
    <property type="entry name" value="TWO-COMPONENT HISTIDINE KINASE"/>
    <property type="match status" value="1"/>
</dbReference>
<evidence type="ECO:0000256" key="1">
    <source>
        <dbReference type="ARBA" id="ARBA00000085"/>
    </source>
</evidence>
<dbReference type="eggNOG" id="arCOG06515">
    <property type="taxonomic scope" value="Archaea"/>
</dbReference>
<dbReference type="SUPFAM" id="SSF55874">
    <property type="entry name" value="ATPase domain of HSP90 chaperone/DNA topoisomerase II/histidine kinase"/>
    <property type="match status" value="1"/>
</dbReference>
<dbReference type="STRING" id="351160.RRC48"/>
<dbReference type="CDD" id="cd00075">
    <property type="entry name" value="HATPase"/>
    <property type="match status" value="1"/>
</dbReference>
<evidence type="ECO:0000256" key="5">
    <source>
        <dbReference type="ARBA" id="ARBA00023012"/>
    </source>
</evidence>
<dbReference type="Gene3D" id="3.30.450.20">
    <property type="entry name" value="PAS domain"/>
    <property type="match status" value="1"/>
</dbReference>
<dbReference type="InterPro" id="IPR000014">
    <property type="entry name" value="PAS"/>
</dbReference>
<dbReference type="InterPro" id="IPR004358">
    <property type="entry name" value="Sig_transdc_His_kin-like_C"/>
</dbReference>
<dbReference type="InterPro" id="IPR003594">
    <property type="entry name" value="HATPase_dom"/>
</dbReference>
<dbReference type="InterPro" id="IPR035965">
    <property type="entry name" value="PAS-like_dom_sf"/>
</dbReference>
<dbReference type="InterPro" id="IPR036890">
    <property type="entry name" value="HATPase_C_sf"/>
</dbReference>
<dbReference type="InterPro" id="IPR050736">
    <property type="entry name" value="Sensor_HK_Regulatory"/>
</dbReference>
<dbReference type="GO" id="GO:0000160">
    <property type="term" value="P:phosphorelay signal transduction system"/>
    <property type="evidence" value="ECO:0007669"/>
    <property type="project" value="UniProtKB-KW"/>
</dbReference>
<keyword evidence="9" id="KW-1185">Reference proteome</keyword>
<organism evidence="8 9">
    <name type="scientific">Methanocella arvoryzae (strain DSM 22066 / NBRC 105507 / MRE50)</name>
    <dbReference type="NCBI Taxonomy" id="351160"/>
    <lineage>
        <taxon>Archaea</taxon>
        <taxon>Methanobacteriati</taxon>
        <taxon>Methanobacteriota</taxon>
        <taxon>Stenosarchaea group</taxon>
        <taxon>Methanomicrobia</taxon>
        <taxon>Methanocellales</taxon>
        <taxon>Methanocellaceae</taxon>
        <taxon>Methanocella</taxon>
    </lineage>
</organism>
<dbReference type="InterPro" id="IPR013767">
    <property type="entry name" value="PAS_fold"/>
</dbReference>
<dbReference type="Proteomes" id="UP000000663">
    <property type="component" value="Chromosome"/>
</dbReference>
<evidence type="ECO:0000259" key="7">
    <source>
        <dbReference type="PROSITE" id="PS50112"/>
    </source>
</evidence>
<evidence type="ECO:0000256" key="4">
    <source>
        <dbReference type="ARBA" id="ARBA00022777"/>
    </source>
</evidence>